<reference evidence="1 2" key="1">
    <citation type="submission" date="2019-03" db="EMBL/GenBank/DDBJ databases">
        <title>Nematode-trapping fungi genome.</title>
        <authorList>
            <person name="Vidal-Diez De Ulzurrun G."/>
        </authorList>
    </citation>
    <scope>NUCLEOTIDE SEQUENCE [LARGE SCALE GENOMIC DNA]</scope>
    <source>
        <strain evidence="1 2">TWF154</strain>
    </source>
</reference>
<evidence type="ECO:0000313" key="2">
    <source>
        <dbReference type="Proteomes" id="UP000297595"/>
    </source>
</evidence>
<dbReference type="AlphaFoldDB" id="A0A7C8PPD9"/>
<name>A0A7C8PPD9_ORBOL</name>
<protein>
    <submittedName>
        <fullName evidence="1">Uncharacterized protein</fullName>
    </submittedName>
</protein>
<gene>
    <name evidence="1" type="ORF">EYR41_011132</name>
</gene>
<accession>A0A7C8PPD9</accession>
<organism evidence="1 2">
    <name type="scientific">Orbilia oligospora</name>
    <name type="common">Nematode-trapping fungus</name>
    <name type="synonym">Arthrobotrys oligospora</name>
    <dbReference type="NCBI Taxonomy" id="2813651"/>
    <lineage>
        <taxon>Eukaryota</taxon>
        <taxon>Fungi</taxon>
        <taxon>Dikarya</taxon>
        <taxon>Ascomycota</taxon>
        <taxon>Pezizomycotina</taxon>
        <taxon>Orbiliomycetes</taxon>
        <taxon>Orbiliales</taxon>
        <taxon>Orbiliaceae</taxon>
        <taxon>Orbilia</taxon>
    </lineage>
</organism>
<comment type="caution">
    <text evidence="1">The sequence shown here is derived from an EMBL/GenBank/DDBJ whole genome shotgun (WGS) entry which is preliminary data.</text>
</comment>
<dbReference type="EMBL" id="SOZJ01000008">
    <property type="protein sequence ID" value="TGJ63195.1"/>
    <property type="molecule type" value="Genomic_DNA"/>
</dbReference>
<evidence type="ECO:0000313" key="1">
    <source>
        <dbReference type="EMBL" id="TGJ63195.1"/>
    </source>
</evidence>
<proteinExistence type="predicted"/>
<dbReference type="Proteomes" id="UP000297595">
    <property type="component" value="Unassembled WGS sequence"/>
</dbReference>
<sequence length="111" mass="12654">MKIDNCHTFSTQVGSFSPKEHLSFYEIVKKRHSCVFPVSFFASLSPKIFILSETPHHLYNFSSQVLAFKCQFFSLLASGRHPDRDPHFLGPSPARNQDRMASARTAETEYA</sequence>